<evidence type="ECO:0000313" key="2">
    <source>
        <dbReference type="Proteomes" id="UP000503308"/>
    </source>
</evidence>
<dbReference type="InterPro" id="IPR029069">
    <property type="entry name" value="HotDog_dom_sf"/>
</dbReference>
<evidence type="ECO:0000313" key="1">
    <source>
        <dbReference type="EMBL" id="QJF49687.1"/>
    </source>
</evidence>
<reference evidence="1 2" key="1">
    <citation type="submission" date="2020-02" db="EMBL/GenBank/DDBJ databases">
        <title>Genome sequence of Roseobacter ponti.</title>
        <authorList>
            <person name="Hollensteiner J."/>
            <person name="Schneider D."/>
            <person name="Poehlein A."/>
            <person name="Daniel R."/>
        </authorList>
    </citation>
    <scope>NUCLEOTIDE SEQUENCE [LARGE SCALE GENOMIC DNA]</scope>
    <source>
        <strain evidence="1 2">DSM 106830</strain>
    </source>
</reference>
<dbReference type="KEGG" id="rpon:G3256_00165"/>
<proteinExistence type="predicted"/>
<dbReference type="SUPFAM" id="SSF54637">
    <property type="entry name" value="Thioesterase/thiol ester dehydrase-isomerase"/>
    <property type="match status" value="1"/>
</dbReference>
<sequence length="141" mass="15937">MDDVFQHTIKVLFQHCDPAGIVFYPRYFEMVNQTVEEWHEVGLGHSFAQMHLERGHGVPTVSIGAEFSAPSKMGDVLTWRLHVTKLGRTSAHLHVEAHCAEELRMTATPVLVSVDMSTGRPVPWPDAMRSRITTFLQSKQL</sequence>
<dbReference type="AlphaFoldDB" id="A0A858SNS2"/>
<dbReference type="EMBL" id="CP048788">
    <property type="protein sequence ID" value="QJF49687.1"/>
    <property type="molecule type" value="Genomic_DNA"/>
</dbReference>
<keyword evidence="2" id="KW-1185">Reference proteome</keyword>
<dbReference type="Gene3D" id="3.10.129.10">
    <property type="entry name" value="Hotdog Thioesterase"/>
    <property type="match status" value="1"/>
</dbReference>
<name>A0A858SNS2_9RHOB</name>
<gene>
    <name evidence="1" type="ORF">G3256_00165</name>
</gene>
<organism evidence="1 2">
    <name type="scientific">Roseobacter ponti</name>
    <dbReference type="NCBI Taxonomy" id="1891787"/>
    <lineage>
        <taxon>Bacteria</taxon>
        <taxon>Pseudomonadati</taxon>
        <taxon>Pseudomonadota</taxon>
        <taxon>Alphaproteobacteria</taxon>
        <taxon>Rhodobacterales</taxon>
        <taxon>Roseobacteraceae</taxon>
        <taxon>Roseobacter</taxon>
    </lineage>
</organism>
<accession>A0A858SNS2</accession>
<dbReference type="CDD" id="cd00586">
    <property type="entry name" value="4HBT"/>
    <property type="match status" value="1"/>
</dbReference>
<dbReference type="Pfam" id="PF13279">
    <property type="entry name" value="4HBT_2"/>
    <property type="match status" value="1"/>
</dbReference>
<dbReference type="Proteomes" id="UP000503308">
    <property type="component" value="Chromosome"/>
</dbReference>
<protein>
    <submittedName>
        <fullName evidence="1">Acyl-CoA thioesterase</fullName>
    </submittedName>
</protein>
<dbReference type="RefSeq" id="WP_169638911.1">
    <property type="nucleotide sequence ID" value="NZ_CP048788.1"/>
</dbReference>